<dbReference type="PANTHER" id="PTHR13803:SF4">
    <property type="entry name" value="SECRETORY 24CD, ISOFORM C"/>
    <property type="match status" value="1"/>
</dbReference>
<feature type="domain" description="Gelsolin-like" evidence="8">
    <location>
        <begin position="809"/>
        <end position="872"/>
    </location>
</feature>
<accession>A0A0N4ZSD2</accession>
<dbReference type="GO" id="GO:0070971">
    <property type="term" value="C:endoplasmic reticulum exit site"/>
    <property type="evidence" value="ECO:0007669"/>
    <property type="project" value="TreeGrafter"/>
</dbReference>
<dbReference type="InterPro" id="IPR036174">
    <property type="entry name" value="Znf_Sec23_Sec24_sf"/>
</dbReference>
<dbReference type="GO" id="GO:0005789">
    <property type="term" value="C:endoplasmic reticulum membrane"/>
    <property type="evidence" value="ECO:0007669"/>
    <property type="project" value="UniProtKB-SubCell"/>
</dbReference>
<sequence>MQNPPFYGYQNEKNYQHMGSSGQPNMGMNFNQNMAVQQYSTNTQPCLQQVTSMQAPNNIPMGMPSIPSIPAMQPQYTQPMTMPNIPQMGFPGQGTMNPPIGTNPSLNANPQGNIPGQSMMGIPGQAPVVPPMGMPGQPPLIPAMGMPGPPGMNDMQQKQQRLDPELMPSAIQVREDDKIAKNGPFPTGYPVADIPPLITTDYIGQDQGNCIPRFLRSTLYSVPTTNDMLKISHMPFVISCTPFAKVMANEYSPPIVNLGDIGPIRCQRCRAYMCPFMQFIDGGRKFKCPICNSSTPVCDEYFAHLDHTGRRIDISSRPEFCLGSYEFVATTAYCRDNIFPKEPVFIFMLDVSYNSIKSGLVQTISSNLKNLLSMLPKETYQNKSTLRVAFATYDNTLHFYNLSSKCQKPEMTIVTDIEDPFVPFIDGLLVDVSEAEESIQMILNEIPKLFQDTKITTSCLGPVIQAGLDVLKSSNRVGKIFVFHTNLPTMEAPGKLVNRDDRKVLGGEKEKTVLSPNGDFYTKLGEECSKNGVCVDLFLFPNSYIDVASISPLVSISGGHLYKYQYYDSTKDEKNFISDFKNAISCEIAFDAIIRIRTSTGLRPVNFYGHFLMQNSTDMEFGCLDPYKEVLAEIKYDDKLPENEPCYIQAAILYTSVSGQRRVRIHNLSLTTTTDFQNLYKFIEPDTFISYLYKYGERIVKERSIKDMKEQLIDMCAHILATYREKCSENSPMGQLILPEVLRLLPLYLGCIIKNDGLTGNSDLTVDDRAWLMQIIPGLRTEEVITLLYPKIYKVTDITYEDIEEDLIIPSEVRASFNLLKSTDAYIISNGFKIFLWIGQDVPSDWIENIFNLQHQKYINTENSHIPERDNSHSRGLRKIIEIMNKQLIRHSNILIIRQNDPLESWMKRFLVEDRYAGQTGSYVDSLCILHREIRAILS</sequence>
<dbReference type="SUPFAM" id="SSF82754">
    <property type="entry name" value="C-terminal, gelsolin-like domain of Sec23/24"/>
    <property type="match status" value="1"/>
</dbReference>
<keyword evidence="5" id="KW-0653">Protein transport</keyword>
<comment type="similarity">
    <text evidence="3">Belongs to the SEC23/SEC24 family. SEC24 subfamily.</text>
</comment>
<dbReference type="Pfam" id="PF04810">
    <property type="entry name" value="zf-Sec23_Sec24"/>
    <property type="match status" value="1"/>
</dbReference>
<dbReference type="Gene3D" id="3.40.20.10">
    <property type="entry name" value="Severin"/>
    <property type="match status" value="1"/>
</dbReference>
<dbReference type="GO" id="GO:0008270">
    <property type="term" value="F:zinc ion binding"/>
    <property type="evidence" value="ECO:0007669"/>
    <property type="project" value="InterPro"/>
</dbReference>
<dbReference type="GO" id="GO:0030127">
    <property type="term" value="C:COPII vesicle coat"/>
    <property type="evidence" value="ECO:0007669"/>
    <property type="project" value="InterPro"/>
</dbReference>
<evidence type="ECO:0000256" key="6">
    <source>
        <dbReference type="ARBA" id="ARBA00023329"/>
    </source>
</evidence>
<feature type="region of interest" description="Disordered" evidence="7">
    <location>
        <begin position="1"/>
        <end position="23"/>
    </location>
</feature>
<evidence type="ECO:0000313" key="14">
    <source>
        <dbReference type="WBParaSite" id="PTRK_0001141200.1"/>
    </source>
</evidence>
<dbReference type="InterPro" id="IPR050550">
    <property type="entry name" value="SEC23_SEC24_subfamily"/>
</dbReference>
<dbReference type="AlphaFoldDB" id="A0A0N4ZSD2"/>
<evidence type="ECO:0000256" key="4">
    <source>
        <dbReference type="ARBA" id="ARBA00022448"/>
    </source>
</evidence>
<keyword evidence="13" id="KW-1185">Reference proteome</keyword>
<protein>
    <submittedName>
        <fullName evidence="14">Protein transport protein Sec24C</fullName>
    </submittedName>
</protein>
<dbReference type="GO" id="GO:0090110">
    <property type="term" value="P:COPII-coated vesicle cargo loading"/>
    <property type="evidence" value="ECO:0007669"/>
    <property type="project" value="TreeGrafter"/>
</dbReference>
<dbReference type="Gene3D" id="3.40.50.410">
    <property type="entry name" value="von Willebrand factor, type A domain"/>
    <property type="match status" value="1"/>
</dbReference>
<dbReference type="Gene3D" id="1.20.120.730">
    <property type="entry name" value="Sec23/Sec24 helical domain"/>
    <property type="match status" value="1"/>
</dbReference>
<comment type="subcellular location">
    <subcellularLocation>
        <location evidence="1">Cytoplasmic vesicle</location>
        <location evidence="1">COPII-coated vesicle membrane</location>
        <topology evidence="1">Peripheral membrane protein</topology>
        <orientation evidence="1">Cytoplasmic side</orientation>
    </subcellularLocation>
    <subcellularLocation>
        <location evidence="2">Endoplasmic reticulum membrane</location>
        <topology evidence="2">Peripheral membrane protein</topology>
        <orientation evidence="2">Cytoplasmic side</orientation>
    </subcellularLocation>
</comment>
<dbReference type="InterPro" id="IPR012990">
    <property type="entry name" value="Beta-sandwich_Sec23_24"/>
</dbReference>
<proteinExistence type="inferred from homology"/>
<evidence type="ECO:0000259" key="8">
    <source>
        <dbReference type="Pfam" id="PF00626"/>
    </source>
</evidence>
<dbReference type="STRING" id="131310.A0A0N4ZSD2"/>
<evidence type="ECO:0000256" key="2">
    <source>
        <dbReference type="ARBA" id="ARBA00004397"/>
    </source>
</evidence>
<evidence type="ECO:0000259" key="10">
    <source>
        <dbReference type="Pfam" id="PF04811"/>
    </source>
</evidence>
<evidence type="ECO:0000313" key="13">
    <source>
        <dbReference type="Proteomes" id="UP000038045"/>
    </source>
</evidence>
<evidence type="ECO:0000259" key="9">
    <source>
        <dbReference type="Pfam" id="PF04810"/>
    </source>
</evidence>
<dbReference type="SUPFAM" id="SSF81811">
    <property type="entry name" value="Helical domain of Sec23/24"/>
    <property type="match status" value="1"/>
</dbReference>
<dbReference type="Pfam" id="PF00626">
    <property type="entry name" value="Gelsolin"/>
    <property type="match status" value="1"/>
</dbReference>
<evidence type="ECO:0000256" key="7">
    <source>
        <dbReference type="SAM" id="MobiDB-lite"/>
    </source>
</evidence>
<feature type="domain" description="Zinc finger Sec23/Sec24-type" evidence="9">
    <location>
        <begin position="263"/>
        <end position="301"/>
    </location>
</feature>
<dbReference type="Proteomes" id="UP000038045">
    <property type="component" value="Unplaced"/>
</dbReference>
<dbReference type="Gene3D" id="2.30.30.380">
    <property type="entry name" value="Zn-finger domain of Sec23/24"/>
    <property type="match status" value="1"/>
</dbReference>
<dbReference type="Pfam" id="PF04815">
    <property type="entry name" value="Sec23_helical"/>
    <property type="match status" value="1"/>
</dbReference>
<dbReference type="InterPro" id="IPR036175">
    <property type="entry name" value="Sec23/24_helical_dom_sf"/>
</dbReference>
<feature type="domain" description="Sec23/Sec24 beta-sandwich" evidence="12">
    <location>
        <begin position="589"/>
        <end position="673"/>
    </location>
</feature>
<keyword evidence="6" id="KW-0968">Cytoplasmic vesicle</keyword>
<dbReference type="InterPro" id="IPR036180">
    <property type="entry name" value="Gelsolin-like_dom_sf"/>
</dbReference>
<evidence type="ECO:0000256" key="5">
    <source>
        <dbReference type="ARBA" id="ARBA00022927"/>
    </source>
</evidence>
<feature type="domain" description="Sec23/Sec24 helical" evidence="11">
    <location>
        <begin position="686"/>
        <end position="784"/>
    </location>
</feature>
<dbReference type="GO" id="GO:0000149">
    <property type="term" value="F:SNARE binding"/>
    <property type="evidence" value="ECO:0007669"/>
    <property type="project" value="TreeGrafter"/>
</dbReference>
<reference evidence="14" key="1">
    <citation type="submission" date="2017-02" db="UniProtKB">
        <authorList>
            <consortium name="WormBaseParasite"/>
        </authorList>
    </citation>
    <scope>IDENTIFICATION</scope>
</reference>
<organism evidence="13 14">
    <name type="scientific">Parastrongyloides trichosuri</name>
    <name type="common">Possum-specific nematode worm</name>
    <dbReference type="NCBI Taxonomy" id="131310"/>
    <lineage>
        <taxon>Eukaryota</taxon>
        <taxon>Metazoa</taxon>
        <taxon>Ecdysozoa</taxon>
        <taxon>Nematoda</taxon>
        <taxon>Chromadorea</taxon>
        <taxon>Rhabditida</taxon>
        <taxon>Tylenchina</taxon>
        <taxon>Panagrolaimomorpha</taxon>
        <taxon>Strongyloidoidea</taxon>
        <taxon>Strongyloididae</taxon>
        <taxon>Parastrongyloides</taxon>
    </lineage>
</organism>
<dbReference type="SUPFAM" id="SSF81995">
    <property type="entry name" value="beta-sandwich domain of Sec23/24"/>
    <property type="match status" value="1"/>
</dbReference>
<dbReference type="InterPro" id="IPR007123">
    <property type="entry name" value="Gelsolin-like_dom"/>
</dbReference>
<dbReference type="InterPro" id="IPR029006">
    <property type="entry name" value="ADF-H/Gelsolin-like_dom_sf"/>
</dbReference>
<evidence type="ECO:0000256" key="1">
    <source>
        <dbReference type="ARBA" id="ARBA00004299"/>
    </source>
</evidence>
<dbReference type="InterPro" id="IPR006896">
    <property type="entry name" value="Sec23/24_trunk_dom"/>
</dbReference>
<name>A0A0N4ZSD2_PARTI</name>
<dbReference type="WBParaSite" id="PTRK_0001141200.1">
    <property type="protein sequence ID" value="PTRK_0001141200.1"/>
    <property type="gene ID" value="PTRK_0001141200"/>
</dbReference>
<evidence type="ECO:0000259" key="12">
    <source>
        <dbReference type="Pfam" id="PF08033"/>
    </source>
</evidence>
<dbReference type="GO" id="GO:0006886">
    <property type="term" value="P:intracellular protein transport"/>
    <property type="evidence" value="ECO:0007669"/>
    <property type="project" value="InterPro"/>
</dbReference>
<dbReference type="PANTHER" id="PTHR13803">
    <property type="entry name" value="SEC24-RELATED PROTEIN"/>
    <property type="match status" value="1"/>
</dbReference>
<evidence type="ECO:0000259" key="11">
    <source>
        <dbReference type="Pfam" id="PF04815"/>
    </source>
</evidence>
<dbReference type="InterPro" id="IPR036465">
    <property type="entry name" value="vWFA_dom_sf"/>
</dbReference>
<dbReference type="SUPFAM" id="SSF53300">
    <property type="entry name" value="vWA-like"/>
    <property type="match status" value="1"/>
</dbReference>
<dbReference type="FunFam" id="3.40.50.410:FF:000020">
    <property type="entry name" value="protein transport protein Sec24D isoform X1"/>
    <property type="match status" value="1"/>
</dbReference>
<feature type="compositionally biased region" description="Polar residues" evidence="7">
    <location>
        <begin position="11"/>
        <end position="23"/>
    </location>
</feature>
<dbReference type="InterPro" id="IPR006895">
    <property type="entry name" value="Znf_Sec23_Sec24"/>
</dbReference>
<evidence type="ECO:0000256" key="3">
    <source>
        <dbReference type="ARBA" id="ARBA00008334"/>
    </source>
</evidence>
<feature type="domain" description="Sec23/Sec24 trunk" evidence="10">
    <location>
        <begin position="340"/>
        <end position="583"/>
    </location>
</feature>
<dbReference type="Pfam" id="PF04811">
    <property type="entry name" value="Sec23_trunk"/>
    <property type="match status" value="1"/>
</dbReference>
<dbReference type="Gene3D" id="2.60.40.1670">
    <property type="entry name" value="beta-sandwich domain of Sec23/24"/>
    <property type="match status" value="1"/>
</dbReference>
<dbReference type="SUPFAM" id="SSF82919">
    <property type="entry name" value="Zn-finger domain of Sec23/24"/>
    <property type="match status" value="1"/>
</dbReference>
<dbReference type="Pfam" id="PF08033">
    <property type="entry name" value="Sec23_BS"/>
    <property type="match status" value="1"/>
</dbReference>
<dbReference type="InterPro" id="IPR006900">
    <property type="entry name" value="Sec23/24_helical_dom"/>
</dbReference>
<keyword evidence="4" id="KW-0813">Transport</keyword>